<accession>A0A316ACG5</accession>
<dbReference type="SUPFAM" id="SSF53649">
    <property type="entry name" value="Alkaline phosphatase-like"/>
    <property type="match status" value="1"/>
</dbReference>
<organism evidence="2 3">
    <name type="scientific">Dyadobacter jejuensis</name>
    <dbReference type="NCBI Taxonomy" id="1082580"/>
    <lineage>
        <taxon>Bacteria</taxon>
        <taxon>Pseudomonadati</taxon>
        <taxon>Bacteroidota</taxon>
        <taxon>Cytophagia</taxon>
        <taxon>Cytophagales</taxon>
        <taxon>Spirosomataceae</taxon>
        <taxon>Dyadobacter</taxon>
    </lineage>
</organism>
<dbReference type="GO" id="GO:0006629">
    <property type="term" value="P:lipid metabolic process"/>
    <property type="evidence" value="ECO:0007669"/>
    <property type="project" value="InterPro"/>
</dbReference>
<dbReference type="Pfam" id="PF03009">
    <property type="entry name" value="GDPD"/>
    <property type="match status" value="1"/>
</dbReference>
<reference evidence="2 3" key="1">
    <citation type="submission" date="2018-03" db="EMBL/GenBank/DDBJ databases">
        <title>Genomic Encyclopedia of Archaeal and Bacterial Type Strains, Phase II (KMG-II): from individual species to whole genera.</title>
        <authorList>
            <person name="Goeker M."/>
        </authorList>
    </citation>
    <scope>NUCLEOTIDE SEQUENCE [LARGE SCALE GENOMIC DNA]</scope>
    <source>
        <strain evidence="2 3">DSM 100346</strain>
    </source>
</reference>
<dbReference type="Pfam" id="PF01663">
    <property type="entry name" value="Phosphodiest"/>
    <property type="match status" value="1"/>
</dbReference>
<evidence type="ECO:0000313" key="2">
    <source>
        <dbReference type="EMBL" id="PWJ55321.1"/>
    </source>
</evidence>
<dbReference type="GO" id="GO:0008081">
    <property type="term" value="F:phosphoric diester hydrolase activity"/>
    <property type="evidence" value="ECO:0007669"/>
    <property type="project" value="InterPro"/>
</dbReference>
<dbReference type="InterPro" id="IPR017850">
    <property type="entry name" value="Alkaline_phosphatase_core_sf"/>
</dbReference>
<dbReference type="InterPro" id="IPR017946">
    <property type="entry name" value="PLC-like_Pdiesterase_TIM-brl"/>
</dbReference>
<dbReference type="PROSITE" id="PS51704">
    <property type="entry name" value="GP_PDE"/>
    <property type="match status" value="1"/>
</dbReference>
<feature type="domain" description="GP-PDE" evidence="1">
    <location>
        <begin position="36"/>
        <end position="272"/>
    </location>
</feature>
<gene>
    <name evidence="2" type="ORF">CLV98_11490</name>
</gene>
<dbReference type="PANTHER" id="PTHR46211:SF1">
    <property type="entry name" value="GLYCEROPHOSPHODIESTER PHOSPHODIESTERASE, CYTOPLASMIC"/>
    <property type="match status" value="1"/>
</dbReference>
<sequence length="778" mass="85208">MFTKTATWLNLVLLMLMGGLWSPILAQQAKIKMPERGLCAHRGCMDSHPENTLPAFEEAIRLGAQMIEFDIQLTKDGVMVIMHDGTVDRTTDGHGAVSELTFAQIRTLDAGLKKSEAFKGTPVPTFEETLAMMPDNVWLNCHLKGGEELAAKAARLIAKTGRLHQAFLTCSEKQADAAKSAVPSIQICNVEGSYRANTPKYAEETIKRKAEFLQLLRPQPGEDRTQPLKALREQGVKINHFYAKTPEEFKQLIADGVDFVLVNNVSDFLAEAEHIGIKPVVPHFTKAQSPGKRVGQKNKTLIIFFDGLRPDYITQEQMPHLFAFKQGASYGQHHHSVFPTVTRVNASSYATGSYPGTHGLLGNSVYFPKVNAHKALGTSYGDLSKIDASESGQLLTAVSIGEVLEAAGERMMVFSSGSTGQAFLQNHKVGRGAIINVGMILPETFKSQVEAAIGPAPQDGANPFAKHRWITDALVQYSLKQEGPLVSAIWYSDPDGAAHSHGIGSEEAIASIRAVDAQFGRLLDTLTARGLREHYNILISADHGFVTHQGKNNLTDLLIQEGYKKNRESDDVVVSEGAIYVKGNDKAIIKKIVATLHQQDWLGAVFTKPIKKGSNLGWVEGTLSFDAIHYHHPTRSGDILVAPNWTDDRNENGYAGTDFSGGIAGHGGSSPYEIDIALLADGPDFKKTFSSTLPTSNIDLTPTILSLYGLPIPEGMDGRVMSELLVKGRANTPPFETETIRTEARYPWGTYKLSLQQSVLKPYRYVNFTKTERVKSDK</sequence>
<dbReference type="SUPFAM" id="SSF51695">
    <property type="entry name" value="PLC-like phosphodiesterases"/>
    <property type="match status" value="1"/>
</dbReference>
<dbReference type="Gene3D" id="3.20.20.190">
    <property type="entry name" value="Phosphatidylinositol (PI) phosphodiesterase"/>
    <property type="match status" value="1"/>
</dbReference>
<evidence type="ECO:0000313" key="3">
    <source>
        <dbReference type="Proteomes" id="UP000245880"/>
    </source>
</evidence>
<dbReference type="InterPro" id="IPR002591">
    <property type="entry name" value="Phosphodiest/P_Trfase"/>
</dbReference>
<dbReference type="PANTHER" id="PTHR46211">
    <property type="entry name" value="GLYCEROPHOSPHORYL DIESTER PHOSPHODIESTERASE"/>
    <property type="match status" value="1"/>
</dbReference>
<dbReference type="CDD" id="cd08566">
    <property type="entry name" value="GDPD_AtGDE_like"/>
    <property type="match status" value="1"/>
</dbReference>
<name>A0A316ACG5_9BACT</name>
<dbReference type="EMBL" id="QGDT01000014">
    <property type="protein sequence ID" value="PWJ55321.1"/>
    <property type="molecule type" value="Genomic_DNA"/>
</dbReference>
<evidence type="ECO:0000259" key="1">
    <source>
        <dbReference type="PROSITE" id="PS51704"/>
    </source>
</evidence>
<dbReference type="Gene3D" id="3.40.720.10">
    <property type="entry name" value="Alkaline Phosphatase, subunit A"/>
    <property type="match status" value="1"/>
</dbReference>
<dbReference type="InterPro" id="IPR030395">
    <property type="entry name" value="GP_PDE_dom"/>
</dbReference>
<proteinExistence type="predicted"/>
<protein>
    <submittedName>
        <fullName evidence="2">Putative AlkP superfamily pyrophosphatase or phosphodiesterase</fullName>
    </submittedName>
</protein>
<dbReference type="Proteomes" id="UP000245880">
    <property type="component" value="Unassembled WGS sequence"/>
</dbReference>
<comment type="caution">
    <text evidence="2">The sequence shown here is derived from an EMBL/GenBank/DDBJ whole genome shotgun (WGS) entry which is preliminary data.</text>
</comment>
<keyword evidence="3" id="KW-1185">Reference proteome</keyword>
<dbReference type="AlphaFoldDB" id="A0A316ACG5"/>
<dbReference type="RefSeq" id="WP_229203483.1">
    <property type="nucleotide sequence ID" value="NZ_QGDT01000014.1"/>
</dbReference>